<name>B8CT66_SHEPW</name>
<accession>B8CT66</accession>
<dbReference type="eggNOG" id="ENOG5031GDV">
    <property type="taxonomic scope" value="Bacteria"/>
</dbReference>
<proteinExistence type="predicted"/>
<keyword evidence="2" id="KW-1185">Reference proteome</keyword>
<sequence length="60" mass="7042">MSVSNAKRWAELCQQQAELIDNLTRVFPERSDEHAHLSDHWREVGRKITEGEVVLMPKLR</sequence>
<dbReference type="KEGG" id="swp:swp_4183"/>
<dbReference type="Proteomes" id="UP000000753">
    <property type="component" value="Chromosome"/>
</dbReference>
<dbReference type="AlphaFoldDB" id="B8CT66"/>
<dbReference type="EMBL" id="CP000472">
    <property type="protein sequence ID" value="ACJ30842.1"/>
    <property type="molecule type" value="Genomic_DNA"/>
</dbReference>
<dbReference type="OrthoDB" id="6268295at2"/>
<dbReference type="RefSeq" id="WP_020914180.1">
    <property type="nucleotide sequence ID" value="NC_011566.1"/>
</dbReference>
<gene>
    <name evidence="1" type="ordered locus">swp_4183</name>
</gene>
<reference evidence="1 2" key="1">
    <citation type="journal article" date="2008" name="PLoS ONE">
        <title>Environmental adaptation: genomic analysis of the piezotolerant and psychrotolerant deep-sea iron reducing bacterium Shewanella piezotolerans WP3.</title>
        <authorList>
            <person name="Wang F."/>
            <person name="Wang J."/>
            <person name="Jian H."/>
            <person name="Zhang B."/>
            <person name="Li S."/>
            <person name="Wang F."/>
            <person name="Zeng X."/>
            <person name="Gao L."/>
            <person name="Bartlett D.H."/>
            <person name="Yu J."/>
            <person name="Hu S."/>
            <person name="Xiao X."/>
        </authorList>
    </citation>
    <scope>NUCLEOTIDE SEQUENCE [LARGE SCALE GENOMIC DNA]</scope>
    <source>
        <strain evidence="2">WP3 / JCM 13877</strain>
    </source>
</reference>
<evidence type="ECO:0000313" key="1">
    <source>
        <dbReference type="EMBL" id="ACJ30842.1"/>
    </source>
</evidence>
<evidence type="ECO:0000313" key="2">
    <source>
        <dbReference type="Proteomes" id="UP000000753"/>
    </source>
</evidence>
<dbReference type="HOGENOM" id="CLU_2920221_0_0_6"/>
<organism evidence="1 2">
    <name type="scientific">Shewanella piezotolerans (strain WP3 / JCM 13877)</name>
    <dbReference type="NCBI Taxonomy" id="225849"/>
    <lineage>
        <taxon>Bacteria</taxon>
        <taxon>Pseudomonadati</taxon>
        <taxon>Pseudomonadota</taxon>
        <taxon>Gammaproteobacteria</taxon>
        <taxon>Alteromonadales</taxon>
        <taxon>Shewanellaceae</taxon>
        <taxon>Shewanella</taxon>
    </lineage>
</organism>
<protein>
    <submittedName>
        <fullName evidence="1">Uncharacterized protein</fullName>
    </submittedName>
</protein>